<proteinExistence type="predicted"/>
<sequence>MSRGILSLAAASALWSPFQGLSAEDGDIGAVVWQASTMAFEFDGARAPEEGDNPSLDYRLQVRFESPTGEVFQVPGYYDGPVGESGPGKWKLRFTPDRPGEWSYAVSFRKGHEIAVSLDPDAGAAVGFDGRKGSMVVQPLDPNAPGFHKWGRLEYVGGHYLKFRNGPHWIRGGVDSPENFLAFAGFDNTPAKHHYAAHLDDWREGDPDWGDGKGKPIIGAINSLAAQGVNSIYFLVMNIGGDGKDVWPFAGTPDPKGHSDNDNLHFDHGKLEQWETVFAHAQRKGIALHCVFNEAETANKRELDNGELGVERKLYYREMIARFGHHLALSWNLCEEFNADFDLGPDRIRAYADYFRAVDPYGHPISVHTAGNPLKELAFSFGDERFSLTSIQLNKSRIDTLVEDFRKATAEADRPLPISMDEFILDVGQKESWKPFDRPDLHRKQKLWPTYFSGGQIEFILEGLLWVESFKSPKLQALWKHVATARRFMEENLPFWEMEPADELVVDESTLPVGHGRGKPSDLEAQVFRKKGEVYAIYFPTATDTGNLDLRDEEGKFTGRWFDPRNGVFAGESSSFKGGKLNPCGPPPDNSGEDWVLLVRKSG</sequence>
<feature type="domain" description="DUF5060" evidence="3">
    <location>
        <begin position="33"/>
        <end position="109"/>
    </location>
</feature>
<name>A0ABW2L146_9BACT</name>
<evidence type="ECO:0000259" key="3">
    <source>
        <dbReference type="Pfam" id="PF16586"/>
    </source>
</evidence>
<gene>
    <name evidence="4" type="ORF">ACFQY0_02540</name>
</gene>
<dbReference type="Gene3D" id="2.60.40.10">
    <property type="entry name" value="Immunoglobulins"/>
    <property type="match status" value="1"/>
</dbReference>
<dbReference type="RefSeq" id="WP_379708762.1">
    <property type="nucleotide sequence ID" value="NZ_JBHTBS010000001.1"/>
</dbReference>
<evidence type="ECO:0000313" key="4">
    <source>
        <dbReference type="EMBL" id="MFC7336042.1"/>
    </source>
</evidence>
<dbReference type="Proteomes" id="UP001596472">
    <property type="component" value="Unassembled WGS sequence"/>
</dbReference>
<keyword evidence="5" id="KW-1185">Reference proteome</keyword>
<feature type="domain" description="Putative collagen-binding" evidence="2">
    <location>
        <begin position="525"/>
        <end position="599"/>
    </location>
</feature>
<evidence type="ECO:0000256" key="1">
    <source>
        <dbReference type="SAM" id="MobiDB-lite"/>
    </source>
</evidence>
<dbReference type="InterPro" id="IPR013783">
    <property type="entry name" value="Ig-like_fold"/>
</dbReference>
<dbReference type="Pfam" id="PF16586">
    <property type="entry name" value="DUF5060"/>
    <property type="match status" value="1"/>
</dbReference>
<dbReference type="InterPro" id="IPR032260">
    <property type="entry name" value="DUF5060"/>
</dbReference>
<dbReference type="InterPro" id="IPR024749">
    <property type="entry name" value="Collagen-bd_put"/>
</dbReference>
<evidence type="ECO:0000313" key="5">
    <source>
        <dbReference type="Proteomes" id="UP001596472"/>
    </source>
</evidence>
<accession>A0ABW2L146</accession>
<dbReference type="Pfam" id="PF12904">
    <property type="entry name" value="Collagen_bind_2"/>
    <property type="match status" value="1"/>
</dbReference>
<feature type="region of interest" description="Disordered" evidence="1">
    <location>
        <begin position="572"/>
        <end position="593"/>
    </location>
</feature>
<dbReference type="EMBL" id="JBHTBS010000001">
    <property type="protein sequence ID" value="MFC7336042.1"/>
    <property type="molecule type" value="Genomic_DNA"/>
</dbReference>
<evidence type="ECO:0000259" key="2">
    <source>
        <dbReference type="Pfam" id="PF12904"/>
    </source>
</evidence>
<protein>
    <submittedName>
        <fullName evidence="4">DUF5060 domain-containing protein</fullName>
    </submittedName>
</protein>
<organism evidence="4 5">
    <name type="scientific">Haloferula chungangensis</name>
    <dbReference type="NCBI Taxonomy" id="1048331"/>
    <lineage>
        <taxon>Bacteria</taxon>
        <taxon>Pseudomonadati</taxon>
        <taxon>Verrucomicrobiota</taxon>
        <taxon>Verrucomicrobiia</taxon>
        <taxon>Verrucomicrobiales</taxon>
        <taxon>Verrucomicrobiaceae</taxon>
        <taxon>Haloferula</taxon>
    </lineage>
</organism>
<dbReference type="Gene3D" id="3.20.20.80">
    <property type="entry name" value="Glycosidases"/>
    <property type="match status" value="1"/>
</dbReference>
<reference evidence="5" key="1">
    <citation type="journal article" date="2019" name="Int. J. Syst. Evol. Microbiol.">
        <title>The Global Catalogue of Microorganisms (GCM) 10K type strain sequencing project: providing services to taxonomists for standard genome sequencing and annotation.</title>
        <authorList>
            <consortium name="The Broad Institute Genomics Platform"/>
            <consortium name="The Broad Institute Genome Sequencing Center for Infectious Disease"/>
            <person name="Wu L."/>
            <person name="Ma J."/>
        </authorList>
    </citation>
    <scope>NUCLEOTIDE SEQUENCE [LARGE SCALE GENOMIC DNA]</scope>
    <source>
        <strain evidence="5">CGMCC 4.1467</strain>
    </source>
</reference>
<comment type="caution">
    <text evidence="4">The sequence shown here is derived from an EMBL/GenBank/DDBJ whole genome shotgun (WGS) entry which is preliminary data.</text>
</comment>